<dbReference type="KEGG" id="cvc:BKX93_11470"/>
<dbReference type="STRING" id="1108595.BKX93_11470"/>
<dbReference type="AlphaFoldDB" id="A0A1D9LGZ7"/>
<dbReference type="EMBL" id="CP017707">
    <property type="protein sequence ID" value="AOZ50542.1"/>
    <property type="molecule type" value="Genomic_DNA"/>
</dbReference>
<reference evidence="1 2" key="1">
    <citation type="submission" date="2016-10" db="EMBL/GenBank/DDBJ databases">
        <title>Chromobacterium muskegensis sp. nov., an insecticidal bacterium isolated from Sphagnum bogs.</title>
        <authorList>
            <person name="Sparks M.E."/>
            <person name="Blackburn M.B."/>
            <person name="Gundersen-Rindal D.E."/>
            <person name="Mitchell A."/>
            <person name="Farrar R."/>
            <person name="Kuhar D."/>
        </authorList>
    </citation>
    <scope>NUCLEOTIDE SEQUENCE [LARGE SCALE GENOMIC DNA]</scope>
    <source>
        <strain evidence="1 2">21-1</strain>
    </source>
</reference>
<gene>
    <name evidence="1" type="ORF">BKX93_11470</name>
</gene>
<organism evidence="1 2">
    <name type="scientific">Chromobacterium vaccinii</name>
    <dbReference type="NCBI Taxonomy" id="1108595"/>
    <lineage>
        <taxon>Bacteria</taxon>
        <taxon>Pseudomonadati</taxon>
        <taxon>Pseudomonadota</taxon>
        <taxon>Betaproteobacteria</taxon>
        <taxon>Neisseriales</taxon>
        <taxon>Chromobacteriaceae</taxon>
        <taxon>Chromobacterium</taxon>
    </lineage>
</organism>
<dbReference type="Proteomes" id="UP000178776">
    <property type="component" value="Chromosome"/>
</dbReference>
<evidence type="ECO:0000313" key="1">
    <source>
        <dbReference type="EMBL" id="AOZ50542.1"/>
    </source>
</evidence>
<protein>
    <submittedName>
        <fullName evidence="1">Uncharacterized protein</fullName>
    </submittedName>
</protein>
<sequence>MRVSGRCGPERQRGALLLSVLLAAALTSLVLVLSLTALAAVQRGVSAAEQRLGRSQDARWALRQLARDLAGHGRSGCRSRPWRAGDFSAGEWRLQLPGRELEIVRVNRSGDDLAGVSLAPQPSEAWRPWSSVWLGSCGGGYALQGSRAHWRGEAGAPELALTPPLPVSPRAEGVHLSSLQLWLPRERRYRLEAAARGHRLLARDAEGGLADGEERVLLDGVQRLGLQLLARDGCGESARWSWREASQWPSGLSPQAARVSLAWYPDDKENEVSLLSLDLALEPVPPCGVSP</sequence>
<dbReference type="RefSeq" id="WP_046167351.1">
    <property type="nucleotide sequence ID" value="NZ_CP017707.1"/>
</dbReference>
<accession>A0A1D9LGZ7</accession>
<dbReference type="GeneID" id="68844356"/>
<evidence type="ECO:0000313" key="2">
    <source>
        <dbReference type="Proteomes" id="UP000178776"/>
    </source>
</evidence>
<proteinExistence type="predicted"/>
<name>A0A1D9LGZ7_9NEIS</name>